<evidence type="ECO:0000313" key="6">
    <source>
        <dbReference type="EMBL" id="MFD0849397.1"/>
    </source>
</evidence>
<evidence type="ECO:0000259" key="5">
    <source>
        <dbReference type="Pfam" id="PF01522"/>
    </source>
</evidence>
<proteinExistence type="inferred from homology"/>
<protein>
    <recommendedName>
        <fullName evidence="3">Chitooligosaccharide deacetylase</fullName>
    </recommendedName>
    <alternativeName>
        <fullName evidence="4">Nodulation protein B</fullName>
    </alternativeName>
</protein>
<keyword evidence="7" id="KW-1185">Reference proteome</keyword>
<organism evidence="6 7">
    <name type="scientific">Sphingosinicella xenopeptidilytica</name>
    <dbReference type="NCBI Taxonomy" id="364098"/>
    <lineage>
        <taxon>Bacteria</taxon>
        <taxon>Pseudomonadati</taxon>
        <taxon>Pseudomonadota</taxon>
        <taxon>Alphaproteobacteria</taxon>
        <taxon>Sphingomonadales</taxon>
        <taxon>Sphingosinicellaceae</taxon>
        <taxon>Sphingosinicella</taxon>
    </lineage>
</organism>
<dbReference type="Proteomes" id="UP001597124">
    <property type="component" value="Unassembled WGS sequence"/>
</dbReference>
<name>A0ABW3C6K5_SPHXN</name>
<evidence type="ECO:0000256" key="3">
    <source>
        <dbReference type="ARBA" id="ARBA00020071"/>
    </source>
</evidence>
<dbReference type="EMBL" id="JBHTIK010000008">
    <property type="protein sequence ID" value="MFD0849397.1"/>
    <property type="molecule type" value="Genomic_DNA"/>
</dbReference>
<dbReference type="Pfam" id="PF01522">
    <property type="entry name" value="Polysacc_deac_1"/>
    <property type="match status" value="1"/>
</dbReference>
<dbReference type="InterPro" id="IPR002509">
    <property type="entry name" value="NODB_dom"/>
</dbReference>
<sequence length="283" mass="31969">MTAAFAVHGIKGVYSFSSTAPAESDPRLYQVFDHWVEQGHHVANHTHLHGSLNWVDAPKYIADIERTEKLIGRWSSQAPTKYFRYCMDMWGNSREKRDGVEAFLQSEGFTSSPLSAWFYDHAWIVPFWRAHKLGDQQALAFLRKSFVDTAIDQLRLHTAAGHAMFGRIPPQIWLAHGSPIAGECMGQILDAFAAAGVEFISLEEAMSDPFYAVQPVITERFRNQTQKWAQSKSVLMPGVPPLILDELDNVAFMEGHSTGEVFHDILLRLCKAMDGEFSWPGWD</sequence>
<dbReference type="SUPFAM" id="SSF88713">
    <property type="entry name" value="Glycoside hydrolase/deacetylase"/>
    <property type="match status" value="1"/>
</dbReference>
<evidence type="ECO:0000313" key="7">
    <source>
        <dbReference type="Proteomes" id="UP001597124"/>
    </source>
</evidence>
<dbReference type="Gene3D" id="3.20.20.370">
    <property type="entry name" value="Glycoside hydrolase/deacetylase"/>
    <property type="match status" value="1"/>
</dbReference>
<comment type="similarity">
    <text evidence="2">Belongs to the polysaccharide deacetylase family.</text>
</comment>
<comment type="caution">
    <text evidence="6">The sequence shown here is derived from an EMBL/GenBank/DDBJ whole genome shotgun (WGS) entry which is preliminary data.</text>
</comment>
<accession>A0ABW3C6K5</accession>
<evidence type="ECO:0000256" key="4">
    <source>
        <dbReference type="ARBA" id="ARBA00032976"/>
    </source>
</evidence>
<feature type="domain" description="NodB homology" evidence="5">
    <location>
        <begin position="30"/>
        <end position="85"/>
    </location>
</feature>
<gene>
    <name evidence="6" type="ORF">ACFQ00_13755</name>
</gene>
<reference evidence="7" key="1">
    <citation type="journal article" date="2019" name="Int. J. Syst. Evol. Microbiol.">
        <title>The Global Catalogue of Microorganisms (GCM) 10K type strain sequencing project: providing services to taxonomists for standard genome sequencing and annotation.</title>
        <authorList>
            <consortium name="The Broad Institute Genomics Platform"/>
            <consortium name="The Broad Institute Genome Sequencing Center for Infectious Disease"/>
            <person name="Wu L."/>
            <person name="Ma J."/>
        </authorList>
    </citation>
    <scope>NUCLEOTIDE SEQUENCE [LARGE SCALE GENOMIC DNA]</scope>
    <source>
        <strain evidence="7">CCUG 52537</strain>
    </source>
</reference>
<comment type="function">
    <text evidence="1">Is involved in generating a small heat-stable compound (Nod), an acylated oligomer of N-acetylglucosamine, that stimulates mitosis in various plant protoplasts.</text>
</comment>
<dbReference type="InterPro" id="IPR011330">
    <property type="entry name" value="Glyco_hydro/deAcase_b/a-brl"/>
</dbReference>
<evidence type="ECO:0000256" key="2">
    <source>
        <dbReference type="ARBA" id="ARBA00010973"/>
    </source>
</evidence>
<evidence type="ECO:0000256" key="1">
    <source>
        <dbReference type="ARBA" id="ARBA00003236"/>
    </source>
</evidence>